<dbReference type="InterPro" id="IPR042426">
    <property type="entry name" value="CDPF1"/>
</dbReference>
<protein>
    <recommendedName>
        <fullName evidence="2">Cysteine-rich DPF motif domain-containing protein 1</fullName>
    </recommendedName>
</protein>
<keyword evidence="6" id="KW-1185">Reference proteome</keyword>
<dbReference type="PANTHER" id="PTHR31849">
    <property type="entry name" value="CYSTEINE-RICH PDF MOTIF DOMAIN-CONTAINING PROTEIN 1"/>
    <property type="match status" value="1"/>
</dbReference>
<evidence type="ECO:0000256" key="3">
    <source>
        <dbReference type="SAM" id="MobiDB-lite"/>
    </source>
</evidence>
<dbReference type="Pfam" id="PF10170">
    <property type="entry name" value="C6_DPF"/>
    <property type="match status" value="1"/>
</dbReference>
<proteinExistence type="inferred from homology"/>
<comment type="similarity">
    <text evidence="1">Belongs to the CDPF1 family.</text>
</comment>
<reference evidence="5 6" key="2">
    <citation type="journal article" date="2018" name="Annu Rev Anim Biosci">
        <title>Bat Biology, Genomes, and the Bat1K Project: To Generate Chromosome-Level Genomes for All Living Bat Species.</title>
        <authorList>
            <person name="Teeling E.C."/>
            <person name="Vernes S.C."/>
            <person name="Davalos L.M."/>
            <person name="Ray D.A."/>
            <person name="Gilbert M.T.P."/>
            <person name="Myers E."/>
        </authorList>
    </citation>
    <scope>NUCLEOTIDE SEQUENCE</scope>
</reference>
<dbReference type="InParanoid" id="A0A671EM08"/>
<evidence type="ECO:0000313" key="5">
    <source>
        <dbReference type="Ensembl" id="ENSRFEP00010014286.1"/>
    </source>
</evidence>
<evidence type="ECO:0000313" key="6">
    <source>
        <dbReference type="Proteomes" id="UP000472240"/>
    </source>
</evidence>
<dbReference type="GeneTree" id="ENSGT00390000007925"/>
<name>A0A671EM08_RHIFE</name>
<reference evidence="5 6" key="1">
    <citation type="journal article" date="2015" name="Annu Rev Anim Biosci">
        <title>The Genome 10K Project: a way forward.</title>
        <authorList>
            <person name="Koepfli K.P."/>
            <person name="Paten B."/>
            <person name="O'Brien S.J."/>
            <person name="Koepfli K.P."/>
            <person name="Paten B."/>
            <person name="Antunes A."/>
            <person name="Belov K."/>
            <person name="Bustamante C."/>
            <person name="Castoe T.A."/>
            <person name="Clawson H."/>
            <person name="Crawford A.J."/>
            <person name="Diekhans M."/>
            <person name="Distel D."/>
            <person name="Durbin R."/>
            <person name="Earl D."/>
            <person name="Fujita M.K."/>
            <person name="Gamble T."/>
            <person name="Georges A."/>
            <person name="Gemmell N."/>
            <person name="Gilbert M.T."/>
            <person name="Graves J.M."/>
            <person name="Green R.E."/>
            <person name="Hickey G."/>
            <person name="Jarvis E.D."/>
            <person name="Johnson W."/>
            <person name="Komissarov A."/>
            <person name="Korf I."/>
            <person name="Kuhn R."/>
            <person name="Larkin D.M."/>
            <person name="Lewin H."/>
            <person name="Lopez J.V."/>
            <person name="Ma J."/>
            <person name="Marques-Bonet T."/>
            <person name="Miller W."/>
            <person name="Murphy R."/>
            <person name="Pevzner P."/>
            <person name="Shapiro B."/>
            <person name="Steiner C."/>
            <person name="Tamazian G."/>
            <person name="Venkatesh B."/>
            <person name="Wang J."/>
            <person name="Wayne R."/>
            <person name="Wiley E."/>
            <person name="Yang H."/>
            <person name="Zhang G."/>
            <person name="Haussler D."/>
            <person name="Ryder O."/>
            <person name="O'Brien S.J."/>
        </authorList>
    </citation>
    <scope>NUCLEOTIDE SEQUENCE</scope>
</reference>
<feature type="compositionally biased region" description="Gly residues" evidence="3">
    <location>
        <begin position="64"/>
        <end position="73"/>
    </location>
</feature>
<reference evidence="5" key="4">
    <citation type="submission" date="2025-08" db="UniProtKB">
        <authorList>
            <consortium name="Ensembl"/>
        </authorList>
    </citation>
    <scope>IDENTIFICATION</scope>
</reference>
<dbReference type="PRINTS" id="PR01995">
    <property type="entry name" value="UPF0595"/>
</dbReference>
<accession>A0A671EM08</accession>
<dbReference type="AlphaFoldDB" id="A0A671EM08"/>
<feature type="domain" description="Cysteine-rich DPF motif" evidence="4">
    <location>
        <begin position="152"/>
        <end position="244"/>
    </location>
</feature>
<feature type="region of interest" description="Disordered" evidence="3">
    <location>
        <begin position="21"/>
        <end position="125"/>
    </location>
</feature>
<sequence length="262" mass="28191">MGAHLRAVRLSAGRAAAAATLQSQVETPERSREPWSCQKTGQVGVLWSDRPRSSPGVAVPKPSGAGGHSGGGSQPQSPAPRLRPGQRGGGKSLTRTVRRSRRGRGGAGPGRGRARAVGRDGAGRARRAEVSGAAWRLGRMACEAERQPLGVFECQLCALTAPYSYVGQKPPDIESVILLEESYVMKDPFTSDKDKFLILGSRCSVCSRLVCVGPDCSLFYSKRFCLPCVQEHIDAFPQEIRQDVEKRKLPSKRPASRPTAQT</sequence>
<evidence type="ECO:0000256" key="2">
    <source>
        <dbReference type="ARBA" id="ARBA00014801"/>
    </source>
</evidence>
<reference evidence="5" key="5">
    <citation type="submission" date="2025-09" db="UniProtKB">
        <authorList>
            <consortium name="Ensembl"/>
        </authorList>
    </citation>
    <scope>IDENTIFICATION</scope>
</reference>
<dbReference type="PANTHER" id="PTHR31849:SF1">
    <property type="entry name" value="CYSTEINE-RICH DPF MOTIF DOMAIN-CONTAINING PROTEIN 1"/>
    <property type="match status" value="1"/>
</dbReference>
<evidence type="ECO:0000259" key="4">
    <source>
        <dbReference type="Pfam" id="PF10170"/>
    </source>
</evidence>
<dbReference type="Proteomes" id="UP000472240">
    <property type="component" value="Chromosome 10"/>
</dbReference>
<gene>
    <name evidence="5" type="primary">CDPF1</name>
</gene>
<dbReference type="InterPro" id="IPR018785">
    <property type="entry name" value="CDPF1_dom"/>
</dbReference>
<reference evidence="6" key="3">
    <citation type="submission" date="2018-12" db="EMBL/GenBank/DDBJ databases">
        <title>G10K-VGP greater horseshoe bat female genome, primary haplotype.</title>
        <authorList>
            <person name="Teeling E."/>
            <person name="Myers G."/>
            <person name="Vernes S."/>
            <person name="Pippel M."/>
            <person name="Winkler S."/>
            <person name="Fedrigo O."/>
            <person name="Rhie A."/>
            <person name="Koren S."/>
            <person name="Phillippy A."/>
            <person name="Lewin H."/>
            <person name="Damas J."/>
            <person name="Howe K."/>
            <person name="Mountcastle J."/>
            <person name="Jarvis E.D."/>
        </authorList>
    </citation>
    <scope>NUCLEOTIDE SEQUENCE [LARGE SCALE GENOMIC DNA]</scope>
</reference>
<evidence type="ECO:0000256" key="1">
    <source>
        <dbReference type="ARBA" id="ARBA00007917"/>
    </source>
</evidence>
<organism evidence="5 6">
    <name type="scientific">Rhinolophus ferrumequinum</name>
    <name type="common">Greater horseshoe bat</name>
    <dbReference type="NCBI Taxonomy" id="59479"/>
    <lineage>
        <taxon>Eukaryota</taxon>
        <taxon>Metazoa</taxon>
        <taxon>Chordata</taxon>
        <taxon>Craniata</taxon>
        <taxon>Vertebrata</taxon>
        <taxon>Euteleostomi</taxon>
        <taxon>Mammalia</taxon>
        <taxon>Eutheria</taxon>
        <taxon>Laurasiatheria</taxon>
        <taxon>Chiroptera</taxon>
        <taxon>Yinpterochiroptera</taxon>
        <taxon>Rhinolophoidea</taxon>
        <taxon>Rhinolophidae</taxon>
        <taxon>Rhinolophinae</taxon>
        <taxon>Rhinolophus</taxon>
    </lineage>
</organism>
<dbReference type="Ensembl" id="ENSRFET00010015616.1">
    <property type="protein sequence ID" value="ENSRFEP00010014286.1"/>
    <property type="gene ID" value="ENSRFEG00010009687.1"/>
</dbReference>